<comment type="caution">
    <text evidence="2">The sequence shown here is derived from an EMBL/GenBank/DDBJ whole genome shotgun (WGS) entry which is preliminary data.</text>
</comment>
<feature type="non-terminal residue" evidence="2">
    <location>
        <position position="73"/>
    </location>
</feature>
<reference evidence="2" key="1">
    <citation type="submission" date="2012-02" db="EMBL/GenBank/DDBJ databases">
        <title>Whole genome shotgun sequence of Gordonia otitidis NBRC 100426.</title>
        <authorList>
            <person name="Yoshida I."/>
            <person name="Hosoyama A."/>
            <person name="Tsuchikane K."/>
            <person name="Katsumata H."/>
            <person name="Yamazaki S."/>
            <person name="Fujita N."/>
        </authorList>
    </citation>
    <scope>NUCLEOTIDE SEQUENCE [LARGE SCALE GENOMIC DNA]</scope>
    <source>
        <strain evidence="2">NBRC 100426</strain>
    </source>
</reference>
<evidence type="ECO:0000313" key="2">
    <source>
        <dbReference type="EMBL" id="GAB34666.1"/>
    </source>
</evidence>
<keyword evidence="3" id="KW-1185">Reference proteome</keyword>
<gene>
    <name evidence="2" type="ORF">GOOTI_118_00010</name>
</gene>
<organism evidence="2 3">
    <name type="scientific">Gordonia otitidis (strain DSM 44809 / CCUG 52243 / JCM 12355 / NBRC 100426 / IFM 10032)</name>
    <dbReference type="NCBI Taxonomy" id="1108044"/>
    <lineage>
        <taxon>Bacteria</taxon>
        <taxon>Bacillati</taxon>
        <taxon>Actinomycetota</taxon>
        <taxon>Actinomycetes</taxon>
        <taxon>Mycobacteriales</taxon>
        <taxon>Gordoniaceae</taxon>
        <taxon>Gordonia</taxon>
    </lineage>
</organism>
<dbReference type="Proteomes" id="UP000005038">
    <property type="component" value="Unassembled WGS sequence"/>
</dbReference>
<accession>H5TMF8</accession>
<dbReference type="AlphaFoldDB" id="H5TMF8"/>
<feature type="region of interest" description="Disordered" evidence="1">
    <location>
        <begin position="1"/>
        <end position="40"/>
    </location>
</feature>
<sequence length="73" mass="7493">MDQSERGSPVSGIMQSGDDQRSVHAATPMCGEYGATPHPSDLTVESVAARTSRFAVVAASGTGDEQSGRRVAA</sequence>
<protein>
    <submittedName>
        <fullName evidence="2">Uncharacterized protein</fullName>
    </submittedName>
</protein>
<evidence type="ECO:0000256" key="1">
    <source>
        <dbReference type="SAM" id="MobiDB-lite"/>
    </source>
</evidence>
<proteinExistence type="predicted"/>
<dbReference type="EMBL" id="BAFB01000118">
    <property type="protein sequence ID" value="GAB34666.1"/>
    <property type="molecule type" value="Genomic_DNA"/>
</dbReference>
<evidence type="ECO:0000313" key="3">
    <source>
        <dbReference type="Proteomes" id="UP000005038"/>
    </source>
</evidence>
<name>H5TMF8_GORO1</name>